<evidence type="ECO:0000313" key="15">
    <source>
        <dbReference type="EMBL" id="AIX24145.1"/>
    </source>
</evidence>
<dbReference type="EMBL" id="KJ019057">
    <property type="protein sequence ID" value="AIX21125.1"/>
    <property type="molecule type" value="Genomic_DNA"/>
</dbReference>
<evidence type="ECO:0000313" key="28">
    <source>
        <dbReference type="EMBL" id="AIX35565.1"/>
    </source>
</evidence>
<dbReference type="Proteomes" id="UP000185345">
    <property type="component" value="Segment"/>
</dbReference>
<dbReference type="Proteomes" id="UP000185384">
    <property type="component" value="Segment"/>
</dbReference>
<dbReference type="Proteomes" id="UP000185377">
    <property type="component" value="Segment"/>
</dbReference>
<dbReference type="EMBL" id="KJ019113">
    <property type="protein sequence ID" value="AIX34718.1"/>
    <property type="molecule type" value="Genomic_DNA"/>
</dbReference>
<sequence length="56" mass="6758">MQIQLWYCNDMKMWRWTLTDADDVRVQETGQRIYLHDAMEDVARTVEYLMGTDNAE</sequence>
<dbReference type="EMBL" id="KJ019032">
    <property type="protein sequence ID" value="AIX15496.1"/>
    <property type="molecule type" value="Genomic_DNA"/>
</dbReference>
<dbReference type="EMBL" id="KJ019075">
    <property type="protein sequence ID" value="AIX25235.1"/>
    <property type="molecule type" value="Genomic_DNA"/>
</dbReference>
<evidence type="ECO:0000313" key="9">
    <source>
        <dbReference type="EMBL" id="AIX18824.1"/>
    </source>
</evidence>
<dbReference type="EMBL" id="KJ019124">
    <property type="protein sequence ID" value="AIX37147.1"/>
    <property type="molecule type" value="Genomic_DNA"/>
</dbReference>
<evidence type="ECO:0000313" key="14">
    <source>
        <dbReference type="EMBL" id="AIX22354.1"/>
    </source>
</evidence>
<dbReference type="EMBL" id="KJ019050">
    <property type="protein sequence ID" value="AIX19476.1"/>
    <property type="molecule type" value="Genomic_DNA"/>
</dbReference>
<dbReference type="Proteomes" id="UP000033003">
    <property type="component" value="Segment"/>
</dbReference>
<dbReference type="EMBL" id="KJ019117">
    <property type="protein sequence ID" value="AIX35565.1"/>
    <property type="molecule type" value="Genomic_DNA"/>
</dbReference>
<dbReference type="Proteomes" id="UP000185365">
    <property type="component" value="Segment"/>
</dbReference>
<dbReference type="Proteomes" id="UP000185348">
    <property type="component" value="Segment"/>
</dbReference>
<dbReference type="EMBL" id="KJ019031">
    <property type="protein sequence ID" value="AIX15278.1"/>
    <property type="molecule type" value="Genomic_DNA"/>
</dbReference>
<dbReference type="Proteomes" id="UP000185358">
    <property type="component" value="Segment"/>
</dbReference>
<dbReference type="EMBL" id="KJ019136">
    <property type="protein sequence ID" value="AIX39746.1"/>
    <property type="molecule type" value="Genomic_DNA"/>
</dbReference>
<dbReference type="Proteomes" id="UP000185356">
    <property type="component" value="Segment"/>
</dbReference>
<dbReference type="Proteomes" id="UP000185383">
    <property type="component" value="Segment"/>
</dbReference>
<evidence type="ECO:0000313" key="5">
    <source>
        <dbReference type="EMBL" id="AIX15925.1"/>
    </source>
</evidence>
<evidence type="ECO:0000313" key="13">
    <source>
        <dbReference type="EMBL" id="AIX21125.1"/>
    </source>
</evidence>
<dbReference type="EMBL" id="KJ019126">
    <property type="protein sequence ID" value="AIX37584.1"/>
    <property type="molecule type" value="Genomic_DNA"/>
</dbReference>
<dbReference type="Proteomes" id="UP000185351">
    <property type="component" value="Segment"/>
</dbReference>
<evidence type="ECO:0000313" key="33">
    <source>
        <dbReference type="EMBL" id="AIX37147.1"/>
    </source>
</evidence>
<evidence type="ECO:0000313" key="26">
    <source>
        <dbReference type="EMBL" id="AIX34718.1"/>
    </source>
</evidence>
<dbReference type="Proteomes" id="UP000185361">
    <property type="component" value="Segment"/>
</dbReference>
<dbReference type="Proteomes" id="UP000185385">
    <property type="component" value="Segment"/>
</dbReference>
<dbReference type="EMBL" id="KJ019129">
    <property type="protein sequence ID" value="AIX38235.1"/>
    <property type="molecule type" value="Genomic_DNA"/>
</dbReference>
<dbReference type="EMBL" id="KJ019118">
    <property type="protein sequence ID" value="AIX35783.1"/>
    <property type="molecule type" value="Genomic_DNA"/>
</dbReference>
<evidence type="ECO:0000313" key="35">
    <source>
        <dbReference type="EMBL" id="AIX37584.1"/>
    </source>
</evidence>
<evidence type="ECO:0000313" key="38">
    <source>
        <dbReference type="EMBL" id="AIX38452.1"/>
    </source>
</evidence>
<dbReference type="EMBL" id="KJ019062">
    <property type="protein sequence ID" value="AIX22354.1"/>
    <property type="molecule type" value="Genomic_DNA"/>
</dbReference>
<gene>
    <name evidence="40" type="ORF">Syn7803C102_20</name>
    <name evidence="41" type="ORF">Syn7803C108_20</name>
    <name evidence="42" type="ORF">Syn7803C109_20</name>
    <name evidence="43" type="ORF">Syn7803C35_20</name>
    <name evidence="44" type="ORF">Syn7803C37_20</name>
    <name evidence="45" type="ORF">Syn7803C39_20</name>
    <name evidence="46" type="ORF">Syn7803C40_20</name>
    <name evidence="1" type="ORF">Syn7803C45_20</name>
    <name evidence="2" type="ORF">Syn7803C46_20</name>
    <name evidence="3" type="ORF">Syn7803C48_20</name>
    <name evidence="4" type="ORF">Syn7803C49_20</name>
    <name evidence="5" type="ORF">Syn7803C54_20</name>
    <name evidence="6" type="ORF">Syn7803C55_17</name>
    <name evidence="7" type="ORF">Syn7803C57_20</name>
    <name evidence="8" type="ORF">Syn7803C72_20</name>
    <name evidence="9" type="ORF">Syn7803C73_20</name>
    <name evidence="10" type="ORF">Syn7803C75_20</name>
    <name evidence="11" type="ORF">Syn7803C77_19</name>
    <name evidence="12" type="ORF">Syn7803C88_20</name>
    <name evidence="13" type="ORF">Syn7803C89_20</name>
    <name evidence="14" type="ORF">Syn7803C93_20</name>
    <name evidence="15" type="ORF">Syn7803US104_20</name>
    <name evidence="16" type="ORF">Syn7803US108_20</name>
    <name evidence="17" type="ORF">Syn7803US109_20</name>
    <name evidence="18" type="ORF">Syn7803US110_20</name>
    <name evidence="19" type="ORF">Syn7803US111_20</name>
    <name evidence="20" type="ORF">Syn7803US113_20</name>
    <name evidence="21" type="ORF">Syn7803US114_20</name>
    <name evidence="22" type="ORF">Syn7803US115_20</name>
    <name evidence="23" type="ORF">Syn7803US116_20</name>
    <name evidence="24" type="ORF">Syn7803US122_20</name>
    <name evidence="25" type="ORF">Syn7803US59_20</name>
    <name evidence="26" type="ORF">Syn7803US5_20</name>
    <name evidence="27" type="ORF">Syn7803US61_20</name>
    <name evidence="28" type="ORF">Syn7803US63_19</name>
    <name evidence="29" type="ORF">Syn7803US64_20</name>
    <name evidence="30" type="ORF">Syn7803US65_20</name>
    <name evidence="31" type="ORF">Syn7803US71_20</name>
    <name evidence="32" type="ORF">Syn7803US78_20</name>
    <name evidence="33" type="ORF">Syn7803US80_21</name>
    <name evidence="34" type="ORF">Syn7803US82_20</name>
    <name evidence="35" type="ORF">Syn7803US83_20</name>
    <name evidence="36" type="ORF">Syn7803US85_20</name>
    <name evidence="37" type="ORF">Syn7803US89_20</name>
    <name evidence="38" type="ORF">Syn7803US94_20</name>
    <name evidence="39" type="ORF">Syn7803US95_20</name>
</gene>
<dbReference type="EMBL" id="KJ019083">
    <property type="protein sequence ID" value="AIX26953.1"/>
    <property type="molecule type" value="Genomic_DNA"/>
</dbReference>
<dbReference type="RefSeq" id="YP_009133363.1">
    <property type="nucleotide sequence ID" value="NC_026923.1"/>
</dbReference>
<dbReference type="EMBL" id="KJ019036">
    <property type="protein sequence ID" value="AIX16327.1"/>
    <property type="molecule type" value="Genomic_DNA"/>
</dbReference>
<dbReference type="EMBL" id="KJ019080">
    <property type="protein sequence ID" value="AIX26317.1"/>
    <property type="molecule type" value="Genomic_DNA"/>
</dbReference>
<proteinExistence type="predicted"/>
<dbReference type="EMBL" id="KJ019046">
    <property type="protein sequence ID" value="AIX18606.1"/>
    <property type="molecule type" value="Genomic_DNA"/>
</dbReference>
<dbReference type="Proteomes" id="UP000185373">
    <property type="component" value="Segment"/>
</dbReference>
<dbReference type="EMBL" id="KJ019028">
    <property type="protein sequence ID" value="AIX14631.1"/>
    <property type="molecule type" value="Genomic_DNA"/>
</dbReference>
<evidence type="ECO:0000313" key="42">
    <source>
        <dbReference type="EMBL" id="AIX40601.1"/>
    </source>
</evidence>
<dbReference type="EMBL" id="KJ019070">
    <property type="protein sequence ID" value="AIX24145.1"/>
    <property type="molecule type" value="Genomic_DNA"/>
</dbReference>
<dbReference type="Proteomes" id="UP000220606">
    <property type="component" value="Segment"/>
</dbReference>
<evidence type="ECO:0000313" key="49">
    <source>
        <dbReference type="Proteomes" id="UP000185365"/>
    </source>
</evidence>
<dbReference type="EMBL" id="KJ019074">
    <property type="protein sequence ID" value="AIX25016.1"/>
    <property type="molecule type" value="Genomic_DNA"/>
</dbReference>
<dbReference type="Proteomes" id="UP000185369">
    <property type="component" value="Segment"/>
</dbReference>
<evidence type="ECO:0000313" key="6">
    <source>
        <dbReference type="EMBL" id="AIX16142.1"/>
    </source>
</evidence>
<dbReference type="Proteomes" id="UP000185366">
    <property type="component" value="Segment"/>
</dbReference>
<dbReference type="Proteomes" id="UP000185379">
    <property type="component" value="Segment"/>
</dbReference>
<dbReference type="EMBL" id="KJ019077">
    <property type="protein sequence ID" value="AIX25664.1"/>
    <property type="molecule type" value="Genomic_DNA"/>
</dbReference>
<evidence type="ECO:0000313" key="3">
    <source>
        <dbReference type="EMBL" id="AIX15278.1"/>
    </source>
</evidence>
<dbReference type="Proteomes" id="UP000185376">
    <property type="component" value="Segment"/>
</dbReference>
<dbReference type="EMBL" id="KJ019131">
    <property type="protein sequence ID" value="AIX38670.1"/>
    <property type="molecule type" value="Genomic_DNA"/>
</dbReference>
<dbReference type="Proteomes" id="UP000185363">
    <property type="component" value="Segment"/>
</dbReference>
<organism evidence="33 48">
    <name type="scientific">Synechococcus phage ACG-2014d</name>
    <dbReference type="NCBI Taxonomy" id="1493509"/>
    <lineage>
        <taxon>Viruses</taxon>
        <taxon>Duplodnaviria</taxon>
        <taxon>Heunggongvirae</taxon>
        <taxon>Uroviricota</taxon>
        <taxon>Caudoviricetes</taxon>
        <taxon>Pantevenvirales</taxon>
        <taxon>Kyanoviridae</taxon>
        <taxon>Lowelvirus</taxon>
        <taxon>Lowelvirus tuscon4d</taxon>
    </lineage>
</organism>
<evidence type="ECO:0000313" key="34">
    <source>
        <dbReference type="EMBL" id="AIX37366.1"/>
    </source>
</evidence>
<dbReference type="EMBL" id="KJ019034">
    <property type="protein sequence ID" value="AIX15925.1"/>
    <property type="molecule type" value="Genomic_DNA"/>
</dbReference>
<evidence type="ECO:0000313" key="43">
    <source>
        <dbReference type="EMBL" id="AIX45857.1"/>
    </source>
</evidence>
<evidence type="ECO:0000313" key="1">
    <source>
        <dbReference type="EMBL" id="AIX14631.1"/>
    </source>
</evidence>
<evidence type="ECO:0000313" key="10">
    <source>
        <dbReference type="EMBL" id="AIX19042.1"/>
    </source>
</evidence>
<dbReference type="EMBL" id="KJ019078">
    <property type="protein sequence ID" value="AIX25882.1"/>
    <property type="molecule type" value="Genomic_DNA"/>
</dbReference>
<dbReference type="EMBL" id="KJ019047">
    <property type="protein sequence ID" value="AIX18824.1"/>
    <property type="molecule type" value="Genomic_DNA"/>
</dbReference>
<evidence type="ECO:0000313" key="20">
    <source>
        <dbReference type="EMBL" id="AIX25664.1"/>
    </source>
</evidence>
<dbReference type="Proteomes" id="UP000185355">
    <property type="component" value="Segment"/>
</dbReference>
<dbReference type="EMBL" id="KJ019127">
    <property type="protein sequence ID" value="AIX37802.1"/>
    <property type="molecule type" value="Genomic_DNA"/>
</dbReference>
<dbReference type="Proteomes" id="UP000185344">
    <property type="component" value="Segment"/>
</dbReference>
<dbReference type="EMBL" id="KJ019121">
    <property type="protein sequence ID" value="AIX36439.1"/>
    <property type="molecule type" value="Genomic_DNA"/>
</dbReference>
<dbReference type="Proteomes" id="UP000185380">
    <property type="component" value="Segment"/>
</dbReference>
<keyword evidence="49" id="KW-1185">Reference proteome</keyword>
<dbReference type="OrthoDB" id="28548at10239"/>
<dbReference type="Proteomes" id="UP000185372">
    <property type="component" value="Genome"/>
</dbReference>
<evidence type="ECO:0000313" key="27">
    <source>
        <dbReference type="EMBL" id="AIX35144.1"/>
    </source>
</evidence>
<evidence type="ECO:0000313" key="45">
    <source>
        <dbReference type="EMBL" id="AIX46719.1"/>
    </source>
</evidence>
<dbReference type="Proteomes" id="UP000185357">
    <property type="component" value="Segment"/>
</dbReference>
<evidence type="ECO:0000313" key="25">
    <source>
        <dbReference type="EMBL" id="AIX34499.1"/>
    </source>
</evidence>
<evidence type="ECO:0000313" key="18">
    <source>
        <dbReference type="EMBL" id="AIX25016.1"/>
    </source>
</evidence>
<dbReference type="EMBL" id="KJ019048">
    <property type="protein sequence ID" value="AIX19042.1"/>
    <property type="molecule type" value="Genomic_DNA"/>
</dbReference>
<dbReference type="EMBL" id="KJ019120">
    <property type="protein sequence ID" value="AIX36222.1"/>
    <property type="molecule type" value="Genomic_DNA"/>
</dbReference>
<evidence type="ECO:0000313" key="40">
    <source>
        <dbReference type="EMBL" id="AIX39746.1"/>
    </source>
</evidence>
<evidence type="ECO:0000313" key="30">
    <source>
        <dbReference type="EMBL" id="AIX36002.1"/>
    </source>
</evidence>
<evidence type="ECO:0000313" key="19">
    <source>
        <dbReference type="EMBL" id="AIX25235.1"/>
    </source>
</evidence>
<dbReference type="Proteomes" id="UP000185364">
    <property type="component" value="Segment"/>
</dbReference>
<dbReference type="Proteomes" id="UP000185349">
    <property type="component" value="Segment"/>
</dbReference>
<dbReference type="Proteomes" id="UP000185346">
    <property type="component" value="Segment"/>
</dbReference>
<evidence type="ECO:0000313" key="7">
    <source>
        <dbReference type="EMBL" id="AIX16327.1"/>
    </source>
</evidence>
<dbReference type="Proteomes" id="UP000185347">
    <property type="component" value="Segment"/>
</dbReference>
<dbReference type="Proteomes" id="UP000185359">
    <property type="component" value="Segment"/>
</dbReference>
<dbReference type="Proteomes" id="UP000185370">
    <property type="component" value="Segment"/>
</dbReference>
<evidence type="ECO:0000313" key="11">
    <source>
        <dbReference type="EMBL" id="AIX19476.1"/>
    </source>
</evidence>
<accession>A0A0E3HXF3</accession>
<name>A0A0E3HXF3_9CAUD</name>
<dbReference type="EMBL" id="KJ019140">
    <property type="protein sequence ID" value="AIX40601.1"/>
    <property type="molecule type" value="Genomic_DNA"/>
</dbReference>
<dbReference type="EMBL" id="KJ019130">
    <property type="protein sequence ID" value="AIX38452.1"/>
    <property type="molecule type" value="Genomic_DNA"/>
</dbReference>
<evidence type="ECO:0000313" key="39">
    <source>
        <dbReference type="EMBL" id="AIX38670.1"/>
    </source>
</evidence>
<dbReference type="Proteomes" id="UP000185352">
    <property type="component" value="Segment"/>
</dbReference>
<evidence type="ECO:0000313" key="23">
    <source>
        <dbReference type="EMBL" id="AIX26317.1"/>
    </source>
</evidence>
<evidence type="ECO:0000313" key="16">
    <source>
        <dbReference type="EMBL" id="AIX24580.1"/>
    </source>
</evidence>
<evidence type="ECO:0000313" key="29">
    <source>
        <dbReference type="EMBL" id="AIX35783.1"/>
    </source>
</evidence>
<dbReference type="Proteomes" id="UP000185367">
    <property type="component" value="Segment"/>
</dbReference>
<dbReference type="EMBL" id="KJ019164">
    <property type="protein sequence ID" value="AIX46719.1"/>
    <property type="molecule type" value="Genomic_DNA"/>
</dbReference>
<dbReference type="EMBL" id="KJ019119">
    <property type="protein sequence ID" value="AIX36002.1"/>
    <property type="molecule type" value="Genomic_DNA"/>
</dbReference>
<evidence type="ECO:0000313" key="47">
    <source>
        <dbReference type="Proteomes" id="UP000033003"/>
    </source>
</evidence>
<evidence type="ECO:0000313" key="41">
    <source>
        <dbReference type="EMBL" id="AIX40382.1"/>
    </source>
</evidence>
<dbReference type="Proteomes" id="UP000185353">
    <property type="component" value="Segment"/>
</dbReference>
<dbReference type="Proteomes" id="UP000185375">
    <property type="component" value="Segment"/>
</dbReference>
<dbReference type="EMBL" id="KJ019125">
    <property type="protein sequence ID" value="AIX37366.1"/>
    <property type="molecule type" value="Genomic_DNA"/>
</dbReference>
<dbReference type="EMBL" id="KJ019160">
    <property type="protein sequence ID" value="AIX45857.1"/>
    <property type="molecule type" value="Genomic_DNA"/>
</dbReference>
<dbReference type="Proteomes" id="UP000185360">
    <property type="component" value="Genome"/>
</dbReference>
<protein>
    <submittedName>
        <fullName evidence="33">Uncharacterized protein</fullName>
    </submittedName>
</protein>
<evidence type="ECO:0000313" key="12">
    <source>
        <dbReference type="EMBL" id="AIX20908.1"/>
    </source>
</evidence>
<evidence type="ECO:0000313" key="37">
    <source>
        <dbReference type="EMBL" id="AIX38235.1"/>
    </source>
</evidence>
<dbReference type="Proteomes" id="UP000185378">
    <property type="component" value="Segment"/>
</dbReference>
<evidence type="ECO:0000313" key="17">
    <source>
        <dbReference type="EMBL" id="AIX24798.1"/>
    </source>
</evidence>
<evidence type="ECO:0000313" key="2">
    <source>
        <dbReference type="EMBL" id="AIX14851.1"/>
    </source>
</evidence>
<dbReference type="Proteomes" id="UP000185350">
    <property type="component" value="Segment"/>
</dbReference>
<evidence type="ECO:0000313" key="4">
    <source>
        <dbReference type="EMBL" id="AIX15496.1"/>
    </source>
</evidence>
<dbReference type="Proteomes" id="UP000185374">
    <property type="component" value="Segment"/>
</dbReference>
<evidence type="ECO:0000313" key="44">
    <source>
        <dbReference type="EMBL" id="AIX46293.1"/>
    </source>
</evidence>
<evidence type="ECO:0000313" key="24">
    <source>
        <dbReference type="EMBL" id="AIX26953.1"/>
    </source>
</evidence>
<dbReference type="GeneID" id="24171431"/>
<dbReference type="Proteomes" id="UP000185368">
    <property type="component" value="Segment"/>
</dbReference>
<dbReference type="EMBL" id="KJ019072">
    <property type="protein sequence ID" value="AIX24580.1"/>
    <property type="molecule type" value="Genomic_DNA"/>
</dbReference>
<evidence type="ECO:0000313" key="8">
    <source>
        <dbReference type="EMBL" id="AIX18606.1"/>
    </source>
</evidence>
<evidence type="ECO:0000313" key="46">
    <source>
        <dbReference type="EMBL" id="AIX46936.1"/>
    </source>
</evidence>
<dbReference type="EMBL" id="KJ019079">
    <property type="protein sequence ID" value="AIX26100.1"/>
    <property type="molecule type" value="Genomic_DNA"/>
</dbReference>
<reference evidence="47 48" key="1">
    <citation type="submission" date="2013-12" db="EMBL/GenBank/DDBJ databases">
        <title>Ecological redundancy of diverse viral populations within a natural community.</title>
        <authorList>
            <person name="Gregory A.C."/>
            <person name="LaButti K."/>
            <person name="Copeland A."/>
            <person name="Woyke T."/>
            <person name="Sullivan M.B."/>
        </authorList>
    </citation>
    <scope>NUCLEOTIDE SEQUENCE [LARGE SCALE GENOMIC DNA]</scope>
    <source>
        <strain evidence="40">Syn7803C102</strain>
        <strain evidence="41">Syn7803C108</strain>
        <strain evidence="42">Syn7803C109</strain>
        <strain evidence="43">Syn7803C35</strain>
        <strain evidence="44">Syn7803C37</strain>
        <strain evidence="45">Syn7803C39</strain>
        <strain evidence="46">Syn7803C40</strain>
        <strain evidence="1">Syn7803C45</strain>
        <strain evidence="2">Syn7803C46</strain>
        <strain evidence="3">Syn7803C48</strain>
        <strain evidence="4">Syn7803C49</strain>
        <strain evidence="5">Syn7803C54</strain>
        <strain evidence="6">Syn7803C55</strain>
        <strain evidence="7">Syn7803C57</strain>
        <strain evidence="8">Syn7803C72</strain>
        <strain evidence="9">Syn7803C73</strain>
        <strain evidence="10">Syn7803C75</strain>
        <strain evidence="11">Syn7803C77</strain>
        <strain evidence="12">Syn7803C88</strain>
        <strain evidence="13">Syn7803C89</strain>
        <strain evidence="14">Syn7803C93</strain>
        <strain evidence="15">Syn7803US104</strain>
        <strain evidence="16">Syn7803US108</strain>
        <strain evidence="17">Syn7803US109</strain>
        <strain evidence="18">Syn7803US110</strain>
        <strain evidence="19">Syn7803US111</strain>
        <strain evidence="20">Syn7803US113</strain>
        <strain evidence="21">Syn7803US114</strain>
        <strain evidence="22">Syn7803US115</strain>
        <strain evidence="23">Syn7803US116</strain>
        <strain evidence="24">Syn7803US122</strain>
        <strain evidence="26">Syn7803US5</strain>
        <strain evidence="25">Syn7803US59</strain>
        <strain evidence="27">Syn7803US61</strain>
        <strain evidence="28">Syn7803US63</strain>
        <strain evidence="29">Syn7803US64</strain>
        <strain evidence="30">Syn7803US65</strain>
        <strain evidence="31">Syn7803US71</strain>
        <strain evidence="32">Syn7803US78</strain>
        <strain evidence="33">Syn7803US80</strain>
        <strain evidence="34">Syn7803US82</strain>
        <strain evidence="35">Syn7803US83</strain>
        <strain evidence="36">Syn7803US85</strain>
        <strain evidence="37">Syn7803US89</strain>
        <strain evidence="38">Syn7803US94</strain>
        <strain evidence="39">Syn7803US95</strain>
    </source>
</reference>
<evidence type="ECO:0000313" key="21">
    <source>
        <dbReference type="EMBL" id="AIX25882.1"/>
    </source>
</evidence>
<dbReference type="Proteomes" id="UP000185386">
    <property type="component" value="Segment"/>
</dbReference>
<dbReference type="EMBL" id="KJ019165">
    <property type="protein sequence ID" value="AIX46936.1"/>
    <property type="molecule type" value="Genomic_DNA"/>
</dbReference>
<dbReference type="Proteomes" id="UP000185382">
    <property type="component" value="Segment"/>
</dbReference>
<evidence type="ECO:0000313" key="22">
    <source>
        <dbReference type="EMBL" id="AIX26100.1"/>
    </source>
</evidence>
<dbReference type="EMBL" id="KJ019162">
    <property type="protein sequence ID" value="AIX46293.1"/>
    <property type="molecule type" value="Genomic_DNA"/>
</dbReference>
<dbReference type="Proteomes" id="UP000185343">
    <property type="component" value="Segment"/>
</dbReference>
<dbReference type="EMBL" id="KJ019112">
    <property type="protein sequence ID" value="AIX34499.1"/>
    <property type="molecule type" value="Genomic_DNA"/>
</dbReference>
<dbReference type="Proteomes" id="UP000185354">
    <property type="component" value="Segment"/>
</dbReference>
<evidence type="ECO:0000313" key="48">
    <source>
        <dbReference type="Proteomes" id="UP000185343"/>
    </source>
</evidence>
<dbReference type="EMBL" id="KJ019115">
    <property type="protein sequence ID" value="AIX35144.1"/>
    <property type="molecule type" value="Genomic_DNA"/>
</dbReference>
<dbReference type="Proteomes" id="UP000185371">
    <property type="component" value="Segment"/>
</dbReference>
<dbReference type="EMBL" id="KJ019073">
    <property type="protein sequence ID" value="AIX24798.1"/>
    <property type="molecule type" value="Genomic_DNA"/>
</dbReference>
<dbReference type="Proteomes" id="UP000185362">
    <property type="component" value="Segment"/>
</dbReference>
<dbReference type="KEGG" id="vg:24171431"/>
<dbReference type="Proteomes" id="UP000185381">
    <property type="component" value="Genome"/>
</dbReference>
<evidence type="ECO:0000313" key="32">
    <source>
        <dbReference type="EMBL" id="AIX36439.1"/>
    </source>
</evidence>
<dbReference type="EMBL" id="KJ019035">
    <property type="protein sequence ID" value="AIX16142.1"/>
    <property type="molecule type" value="Genomic_DNA"/>
</dbReference>
<evidence type="ECO:0000313" key="36">
    <source>
        <dbReference type="EMBL" id="AIX37802.1"/>
    </source>
</evidence>
<dbReference type="EMBL" id="KJ019139">
    <property type="protein sequence ID" value="AIX40382.1"/>
    <property type="molecule type" value="Genomic_DNA"/>
</dbReference>
<dbReference type="EMBL" id="KJ019029">
    <property type="protein sequence ID" value="AIX14851.1"/>
    <property type="molecule type" value="Genomic_DNA"/>
</dbReference>
<evidence type="ECO:0000313" key="31">
    <source>
        <dbReference type="EMBL" id="AIX36222.1"/>
    </source>
</evidence>
<dbReference type="EMBL" id="KJ019056">
    <property type="protein sequence ID" value="AIX20908.1"/>
    <property type="molecule type" value="Genomic_DNA"/>
</dbReference>